<reference evidence="3 4" key="1">
    <citation type="journal article" date="2019" name="Plant Biotechnol. J.">
        <title>The red bayberry genome and genetic basis of sex determination.</title>
        <authorList>
            <person name="Jia H.M."/>
            <person name="Jia H.J."/>
            <person name="Cai Q.L."/>
            <person name="Wang Y."/>
            <person name="Zhao H.B."/>
            <person name="Yang W.F."/>
            <person name="Wang G.Y."/>
            <person name="Li Y.H."/>
            <person name="Zhan D.L."/>
            <person name="Shen Y.T."/>
            <person name="Niu Q.F."/>
            <person name="Chang L."/>
            <person name="Qiu J."/>
            <person name="Zhao L."/>
            <person name="Xie H.B."/>
            <person name="Fu W.Y."/>
            <person name="Jin J."/>
            <person name="Li X.W."/>
            <person name="Jiao Y."/>
            <person name="Zhou C.C."/>
            <person name="Tu T."/>
            <person name="Chai C.Y."/>
            <person name="Gao J.L."/>
            <person name="Fan L.J."/>
            <person name="van de Weg E."/>
            <person name="Wang J.Y."/>
            <person name="Gao Z.S."/>
        </authorList>
    </citation>
    <scope>NUCLEOTIDE SEQUENCE [LARGE SCALE GENOMIC DNA]</scope>
    <source>
        <tissue evidence="3">Leaves</tissue>
    </source>
</reference>
<dbReference type="OrthoDB" id="773208at2759"/>
<evidence type="ECO:0000256" key="1">
    <source>
        <dbReference type="SAM" id="Phobius"/>
    </source>
</evidence>
<dbReference type="AlphaFoldDB" id="A0A6A1WR32"/>
<keyword evidence="1" id="KW-0812">Transmembrane</keyword>
<dbReference type="EMBL" id="RXIC02000019">
    <property type="protein sequence ID" value="KAB1226228.1"/>
    <property type="molecule type" value="Genomic_DNA"/>
</dbReference>
<keyword evidence="1" id="KW-0472">Membrane</keyword>
<dbReference type="Gene3D" id="3.80.10.10">
    <property type="entry name" value="Ribonuclease Inhibitor"/>
    <property type="match status" value="1"/>
</dbReference>
<protein>
    <submittedName>
        <fullName evidence="3">Putative disease resistance RPP13-like protein 1</fullName>
    </submittedName>
</protein>
<organism evidence="3 4">
    <name type="scientific">Morella rubra</name>
    <name type="common">Chinese bayberry</name>
    <dbReference type="NCBI Taxonomy" id="262757"/>
    <lineage>
        <taxon>Eukaryota</taxon>
        <taxon>Viridiplantae</taxon>
        <taxon>Streptophyta</taxon>
        <taxon>Embryophyta</taxon>
        <taxon>Tracheophyta</taxon>
        <taxon>Spermatophyta</taxon>
        <taxon>Magnoliopsida</taxon>
        <taxon>eudicotyledons</taxon>
        <taxon>Gunneridae</taxon>
        <taxon>Pentapetalae</taxon>
        <taxon>rosids</taxon>
        <taxon>fabids</taxon>
        <taxon>Fagales</taxon>
        <taxon>Myricaceae</taxon>
        <taxon>Morella</taxon>
    </lineage>
</organism>
<sequence>MWKLTNLQHLDIAGTGIKKMPEQLGSLKCLNTLTKFMVGEGSGSSIRELGKLKSLQGTLSISQLQNVVPPKDAMNAGLKDKKYLEKLALEWDAKTLRPKSERIVLESLRPHTSLKRLTIKGFGGGIFPDWVGHQFASLHLWEYKNISSLPPFDQLCSLKELSIVGLMELLQWVVSFVAIVVLVLLRFSHLEA</sequence>
<feature type="domain" description="R13L1/DRL21-like LRR repeat region" evidence="2">
    <location>
        <begin position="46"/>
        <end position="165"/>
    </location>
</feature>
<dbReference type="InterPro" id="IPR032675">
    <property type="entry name" value="LRR_dom_sf"/>
</dbReference>
<keyword evidence="1" id="KW-1133">Transmembrane helix</keyword>
<accession>A0A6A1WR32</accession>
<comment type="caution">
    <text evidence="3">The sequence shown here is derived from an EMBL/GenBank/DDBJ whole genome shotgun (WGS) entry which is preliminary data.</text>
</comment>
<name>A0A6A1WR32_9ROSI</name>
<evidence type="ECO:0000259" key="2">
    <source>
        <dbReference type="Pfam" id="PF25019"/>
    </source>
</evidence>
<dbReference type="PANTHER" id="PTHR47186:SF42">
    <property type="entry name" value="DISEASE RESISTANCE RPP13-LIKE PROTEIN 1"/>
    <property type="match status" value="1"/>
</dbReference>
<evidence type="ECO:0000313" key="4">
    <source>
        <dbReference type="Proteomes" id="UP000516437"/>
    </source>
</evidence>
<dbReference type="Pfam" id="PF25019">
    <property type="entry name" value="LRR_R13L1-DRL21"/>
    <property type="match status" value="1"/>
</dbReference>
<dbReference type="InterPro" id="IPR056789">
    <property type="entry name" value="LRR_R13L1-DRL21"/>
</dbReference>
<keyword evidence="4" id="KW-1185">Reference proteome</keyword>
<gene>
    <name evidence="3" type="ORF">CJ030_MR1G023601</name>
</gene>
<evidence type="ECO:0000313" key="3">
    <source>
        <dbReference type="EMBL" id="KAB1226228.1"/>
    </source>
</evidence>
<proteinExistence type="predicted"/>
<dbReference type="PANTHER" id="PTHR47186">
    <property type="entry name" value="LEUCINE-RICH REPEAT-CONTAINING PROTEIN 57"/>
    <property type="match status" value="1"/>
</dbReference>
<feature type="transmembrane region" description="Helical" evidence="1">
    <location>
        <begin position="169"/>
        <end position="187"/>
    </location>
</feature>
<dbReference type="SUPFAM" id="SSF52058">
    <property type="entry name" value="L domain-like"/>
    <property type="match status" value="1"/>
</dbReference>
<dbReference type="Proteomes" id="UP000516437">
    <property type="component" value="Chromosome 1"/>
</dbReference>